<keyword evidence="2" id="KW-0812">Transmembrane</keyword>
<sequence length="494" mass="55579">MGHKILNHNLMLISLIHLFLWVTVVNGQFIPRPRVGHTANLVGDKIYFVGGSNFSIISPSTSDIFYYGGNQLTCNNLAGVDKSGHAAEVGGPNQDLIFIMGGVRQQSPVYQLDTKTNKINIPPILETYSVNRAFMSSVNYEGKFYLFCGIDPVLSLLSNTLNIIDTVNLTLGTVDMINTPLPRYKHTSTLVDRIMYYIGGILLRNYESMTNIYQYDIVLNTWSLGLEEMCRDPELLIRLFWLKTKFVSSEFNDESPEKSIAMLDIDTLQWSIPQFNNPRNPGIPNLPNLVFHTDTFVDKLMLLAFGNDTTKIIDGLSGLNSHFYIFDFNSSEWFETTADELTNPSSDIPKFQFPSVSSVSSNISAIIGLSVGIVLVVLAIVGALIFIYYRRKKNQSKEDCHPSDDSNVQITSNQRSTLYANQQYAPSTFTSQYQQFTPQQNISDNHNNLTQPQKYSDYILSIPSDGDRFPNHSTNYYPGSESHSQRSESPPKTP</sequence>
<dbReference type="InterPro" id="IPR015915">
    <property type="entry name" value="Kelch-typ_b-propeller"/>
</dbReference>
<evidence type="ECO:0000313" key="4">
    <source>
        <dbReference type="EMBL" id="GBC06942.1"/>
    </source>
</evidence>
<name>A0A2Z6SC49_9GLOM</name>
<dbReference type="Proteomes" id="UP000247702">
    <property type="component" value="Unassembled WGS sequence"/>
</dbReference>
<proteinExistence type="predicted"/>
<reference evidence="4 5" key="1">
    <citation type="submission" date="2017-11" db="EMBL/GenBank/DDBJ databases">
        <title>The genome of Rhizophagus clarus HR1 reveals common genetic basis of auxotrophy among arbuscular mycorrhizal fungi.</title>
        <authorList>
            <person name="Kobayashi Y."/>
        </authorList>
    </citation>
    <scope>NUCLEOTIDE SEQUENCE [LARGE SCALE GENOMIC DNA]</scope>
    <source>
        <strain evidence="4 5">HR1</strain>
    </source>
</reference>
<dbReference type="Gene3D" id="2.120.10.80">
    <property type="entry name" value="Kelch-type beta propeller"/>
    <property type="match status" value="2"/>
</dbReference>
<evidence type="ECO:0000256" key="1">
    <source>
        <dbReference type="SAM" id="MobiDB-lite"/>
    </source>
</evidence>
<gene>
    <name evidence="4" type="ORF">RclHR1_07150012</name>
</gene>
<dbReference type="AlphaFoldDB" id="A0A2Z6SC49"/>
<feature type="region of interest" description="Disordered" evidence="1">
    <location>
        <begin position="460"/>
        <end position="494"/>
    </location>
</feature>
<dbReference type="Pfam" id="PF24681">
    <property type="entry name" value="Kelch_KLHDC2_KLHL20_DRC7"/>
    <property type="match status" value="1"/>
</dbReference>
<dbReference type="PANTHER" id="PTHR23244:SF471">
    <property type="entry name" value="GUANINE NUCLEOTIDE-BINDING PROTEIN SUBUNIT BETA 1-RELATED"/>
    <property type="match status" value="1"/>
</dbReference>
<evidence type="ECO:0000256" key="3">
    <source>
        <dbReference type="SAM" id="SignalP"/>
    </source>
</evidence>
<evidence type="ECO:0008006" key="6">
    <source>
        <dbReference type="Google" id="ProtNLM"/>
    </source>
</evidence>
<feature type="transmembrane region" description="Helical" evidence="2">
    <location>
        <begin position="363"/>
        <end position="389"/>
    </location>
</feature>
<organism evidence="4 5">
    <name type="scientific">Rhizophagus clarus</name>
    <dbReference type="NCBI Taxonomy" id="94130"/>
    <lineage>
        <taxon>Eukaryota</taxon>
        <taxon>Fungi</taxon>
        <taxon>Fungi incertae sedis</taxon>
        <taxon>Mucoromycota</taxon>
        <taxon>Glomeromycotina</taxon>
        <taxon>Glomeromycetes</taxon>
        <taxon>Glomerales</taxon>
        <taxon>Glomeraceae</taxon>
        <taxon>Rhizophagus</taxon>
    </lineage>
</organism>
<evidence type="ECO:0000256" key="2">
    <source>
        <dbReference type="SAM" id="Phobius"/>
    </source>
</evidence>
<keyword evidence="2" id="KW-0472">Membrane</keyword>
<comment type="caution">
    <text evidence="4">The sequence shown here is derived from an EMBL/GenBank/DDBJ whole genome shotgun (WGS) entry which is preliminary data.</text>
</comment>
<feature type="signal peptide" evidence="3">
    <location>
        <begin position="1"/>
        <end position="27"/>
    </location>
</feature>
<protein>
    <recommendedName>
        <fullName evidence="6">Kelch repeat protein</fullName>
    </recommendedName>
</protein>
<keyword evidence="5" id="KW-1185">Reference proteome</keyword>
<evidence type="ECO:0000313" key="5">
    <source>
        <dbReference type="Proteomes" id="UP000247702"/>
    </source>
</evidence>
<accession>A0A2Z6SC49</accession>
<dbReference type="PANTHER" id="PTHR23244">
    <property type="entry name" value="KELCH REPEAT DOMAIN"/>
    <property type="match status" value="1"/>
</dbReference>
<feature type="chain" id="PRO_5016297596" description="Kelch repeat protein" evidence="3">
    <location>
        <begin position="28"/>
        <end position="494"/>
    </location>
</feature>
<dbReference type="SUPFAM" id="SSF117281">
    <property type="entry name" value="Kelch motif"/>
    <property type="match status" value="1"/>
</dbReference>
<keyword evidence="2" id="KW-1133">Transmembrane helix</keyword>
<dbReference type="CDD" id="cd12087">
    <property type="entry name" value="TM_EGFR-like"/>
    <property type="match status" value="1"/>
</dbReference>
<dbReference type="EMBL" id="BEXD01004110">
    <property type="protein sequence ID" value="GBC06942.1"/>
    <property type="molecule type" value="Genomic_DNA"/>
</dbReference>
<keyword evidence="3" id="KW-0732">Signal</keyword>